<dbReference type="PANTHER" id="PTHR43736:SF1">
    <property type="entry name" value="DIHYDRONEOPTERIN TRIPHOSPHATE DIPHOSPHATASE"/>
    <property type="match status" value="1"/>
</dbReference>
<protein>
    <recommendedName>
        <fullName evidence="1">Nudix hydrolase domain-containing protein</fullName>
    </recommendedName>
</protein>
<feature type="domain" description="Nudix hydrolase" evidence="1">
    <location>
        <begin position="1"/>
        <end position="131"/>
    </location>
</feature>
<dbReference type="Gene3D" id="3.90.79.10">
    <property type="entry name" value="Nucleoside Triphosphate Pyrophosphohydrolase"/>
    <property type="match status" value="1"/>
</dbReference>
<organism evidence="2 3">
    <name type="scientific">Candidatus Nomurabacteria bacterium GWB1_40_6</name>
    <dbReference type="NCBI Taxonomy" id="1801727"/>
    <lineage>
        <taxon>Bacteria</taxon>
        <taxon>Candidatus Nomuraibacteriota</taxon>
    </lineage>
</organism>
<gene>
    <name evidence="2" type="ORF">A2121_00925</name>
</gene>
<evidence type="ECO:0000313" key="3">
    <source>
        <dbReference type="Proteomes" id="UP000176484"/>
    </source>
</evidence>
<dbReference type="AlphaFoldDB" id="A0A1F6TK11"/>
<name>A0A1F6TK11_9BACT</name>
<evidence type="ECO:0000313" key="2">
    <source>
        <dbReference type="EMBL" id="OGI45473.1"/>
    </source>
</evidence>
<proteinExistence type="predicted"/>
<accession>A0A1F6TK11</accession>
<dbReference type="Proteomes" id="UP000176484">
    <property type="component" value="Unassembled WGS sequence"/>
</dbReference>
<dbReference type="Pfam" id="PF00293">
    <property type="entry name" value="NUDIX"/>
    <property type="match status" value="1"/>
</dbReference>
<dbReference type="InterPro" id="IPR000086">
    <property type="entry name" value="NUDIX_hydrolase_dom"/>
</dbReference>
<dbReference type="SUPFAM" id="SSF55811">
    <property type="entry name" value="Nudix"/>
    <property type="match status" value="1"/>
</dbReference>
<dbReference type="EMBL" id="MFTD01000048">
    <property type="protein sequence ID" value="OGI45473.1"/>
    <property type="molecule type" value="Genomic_DNA"/>
</dbReference>
<dbReference type="PROSITE" id="PS51462">
    <property type="entry name" value="NUDIX"/>
    <property type="match status" value="1"/>
</dbReference>
<reference evidence="2 3" key="1">
    <citation type="journal article" date="2016" name="Nat. Commun.">
        <title>Thousands of microbial genomes shed light on interconnected biogeochemical processes in an aquifer system.</title>
        <authorList>
            <person name="Anantharaman K."/>
            <person name="Brown C.T."/>
            <person name="Hug L.A."/>
            <person name="Sharon I."/>
            <person name="Castelle C.J."/>
            <person name="Probst A.J."/>
            <person name="Thomas B.C."/>
            <person name="Singh A."/>
            <person name="Wilkins M.J."/>
            <person name="Karaoz U."/>
            <person name="Brodie E.L."/>
            <person name="Williams K.H."/>
            <person name="Hubbard S.S."/>
            <person name="Banfield J.F."/>
        </authorList>
    </citation>
    <scope>NUCLEOTIDE SEQUENCE [LARGE SCALE GENOMIC DNA]</scope>
</reference>
<sequence length="132" mass="14958">MDLQVGVKIFFKNKDGKYLVLLRSAEKYPGVGAKWDIPGGRVDAGTSLPENLKREVMEETSLEITGEPKLITAQDILKTDKHVVRLTYSGFADGEVKLSEEHSEFRWLSLEDVKNLEPMDRYFKEVLLSLNG</sequence>
<dbReference type="InterPro" id="IPR015797">
    <property type="entry name" value="NUDIX_hydrolase-like_dom_sf"/>
</dbReference>
<dbReference type="PANTHER" id="PTHR43736">
    <property type="entry name" value="ADP-RIBOSE PYROPHOSPHATASE"/>
    <property type="match status" value="1"/>
</dbReference>
<comment type="caution">
    <text evidence="2">The sequence shown here is derived from an EMBL/GenBank/DDBJ whole genome shotgun (WGS) entry which is preliminary data.</text>
</comment>
<evidence type="ECO:0000259" key="1">
    <source>
        <dbReference type="PROSITE" id="PS51462"/>
    </source>
</evidence>